<dbReference type="SMART" id="SM00849">
    <property type="entry name" value="Lactamase_B"/>
    <property type="match status" value="1"/>
</dbReference>
<dbReference type="PANTHER" id="PTHR46233">
    <property type="entry name" value="HYDROXYACYLGLUTATHIONE HYDROLASE GLOC"/>
    <property type="match status" value="1"/>
</dbReference>
<proteinExistence type="predicted"/>
<evidence type="ECO:0000259" key="5">
    <source>
        <dbReference type="SMART" id="SM00849"/>
    </source>
</evidence>
<dbReference type="Pfam" id="PF00753">
    <property type="entry name" value="Lactamase_B"/>
    <property type="match status" value="1"/>
</dbReference>
<keyword evidence="3 6" id="KW-0378">Hydrolase</keyword>
<comment type="cofactor">
    <cofactor evidence="1">
        <name>Zn(2+)</name>
        <dbReference type="ChEBI" id="CHEBI:29105"/>
    </cofactor>
</comment>
<evidence type="ECO:0000256" key="1">
    <source>
        <dbReference type="ARBA" id="ARBA00001947"/>
    </source>
</evidence>
<gene>
    <name evidence="6" type="ORF">E6K76_04115</name>
</gene>
<accession>A0A538T7W7</accession>
<dbReference type="GO" id="GO:0016787">
    <property type="term" value="F:hydrolase activity"/>
    <property type="evidence" value="ECO:0007669"/>
    <property type="project" value="UniProtKB-KW"/>
</dbReference>
<dbReference type="InterPro" id="IPR051453">
    <property type="entry name" value="MBL_Glyoxalase_II"/>
</dbReference>
<evidence type="ECO:0000313" key="6">
    <source>
        <dbReference type="EMBL" id="TMQ59740.1"/>
    </source>
</evidence>
<protein>
    <submittedName>
        <fullName evidence="6">MBL fold metallo-hydrolase</fullName>
    </submittedName>
</protein>
<dbReference type="InterPro" id="IPR036866">
    <property type="entry name" value="RibonucZ/Hydroxyglut_hydro"/>
</dbReference>
<comment type="caution">
    <text evidence="6">The sequence shown here is derived from an EMBL/GenBank/DDBJ whole genome shotgun (WGS) entry which is preliminary data.</text>
</comment>
<keyword evidence="4" id="KW-0862">Zinc</keyword>
<evidence type="ECO:0000313" key="7">
    <source>
        <dbReference type="Proteomes" id="UP000316852"/>
    </source>
</evidence>
<dbReference type="InterPro" id="IPR001279">
    <property type="entry name" value="Metallo-B-lactamas"/>
</dbReference>
<dbReference type="GO" id="GO:0046872">
    <property type="term" value="F:metal ion binding"/>
    <property type="evidence" value="ECO:0007669"/>
    <property type="project" value="UniProtKB-KW"/>
</dbReference>
<name>A0A538T7W7_UNCEI</name>
<dbReference type="EMBL" id="VBOW01000020">
    <property type="protein sequence ID" value="TMQ59740.1"/>
    <property type="molecule type" value="Genomic_DNA"/>
</dbReference>
<organism evidence="6 7">
    <name type="scientific">Eiseniibacteriota bacterium</name>
    <dbReference type="NCBI Taxonomy" id="2212470"/>
    <lineage>
        <taxon>Bacteria</taxon>
        <taxon>Candidatus Eiseniibacteriota</taxon>
    </lineage>
</organism>
<dbReference type="AlphaFoldDB" id="A0A538T7W7"/>
<evidence type="ECO:0000256" key="2">
    <source>
        <dbReference type="ARBA" id="ARBA00022723"/>
    </source>
</evidence>
<evidence type="ECO:0000256" key="3">
    <source>
        <dbReference type="ARBA" id="ARBA00022801"/>
    </source>
</evidence>
<dbReference type="PANTHER" id="PTHR46233:SF3">
    <property type="entry name" value="HYDROXYACYLGLUTATHIONE HYDROLASE GLOC"/>
    <property type="match status" value="1"/>
</dbReference>
<dbReference type="SUPFAM" id="SSF56281">
    <property type="entry name" value="Metallo-hydrolase/oxidoreductase"/>
    <property type="match status" value="1"/>
</dbReference>
<reference evidence="6 7" key="1">
    <citation type="journal article" date="2019" name="Nat. Microbiol.">
        <title>Mediterranean grassland soil C-N compound turnover is dependent on rainfall and depth, and is mediated by genomically divergent microorganisms.</title>
        <authorList>
            <person name="Diamond S."/>
            <person name="Andeer P.F."/>
            <person name="Li Z."/>
            <person name="Crits-Christoph A."/>
            <person name="Burstein D."/>
            <person name="Anantharaman K."/>
            <person name="Lane K.R."/>
            <person name="Thomas B.C."/>
            <person name="Pan C."/>
            <person name="Northen T.R."/>
            <person name="Banfield J.F."/>
        </authorList>
    </citation>
    <scope>NUCLEOTIDE SEQUENCE [LARGE SCALE GENOMIC DNA]</scope>
    <source>
        <strain evidence="6">WS_6</strain>
    </source>
</reference>
<dbReference type="Gene3D" id="3.60.15.10">
    <property type="entry name" value="Ribonuclease Z/Hydroxyacylglutathione hydrolase-like"/>
    <property type="match status" value="1"/>
</dbReference>
<feature type="domain" description="Metallo-beta-lactamase" evidence="5">
    <location>
        <begin position="14"/>
        <end position="191"/>
    </location>
</feature>
<keyword evidence="2" id="KW-0479">Metal-binding</keyword>
<dbReference type="Proteomes" id="UP000316852">
    <property type="component" value="Unassembled WGS sequence"/>
</dbReference>
<sequence>MTVRLERFSVGPLDNNLYLLTAASGTEAVVVDPSLESEHVLAEISRRGLDVRRILLTHAHIDHILMVKRFHDATGAPVWLHAADRFLYERGSEQAASIGFPWPGSVPIAHTIEDGEAVGIPGIEIRAIHTPGHSPGSVTFETTEGLIVGDVLFRGSVGRADLPGGDWPTLVRSIRERLFPFPGDTRVYPGHGPETTIGLEIRTNPFVGEPALEGA</sequence>
<evidence type="ECO:0000256" key="4">
    <source>
        <dbReference type="ARBA" id="ARBA00022833"/>
    </source>
</evidence>